<comment type="caution">
    <text evidence="2">The sequence shown here is derived from an EMBL/GenBank/DDBJ whole genome shotgun (WGS) entry which is preliminary data.</text>
</comment>
<name>A0ABW9Z100_9HYPH</name>
<dbReference type="Pfam" id="PF02581">
    <property type="entry name" value="TMP-TENI"/>
    <property type="match status" value="1"/>
</dbReference>
<dbReference type="InterPro" id="IPR036206">
    <property type="entry name" value="ThiamineP_synth_sf"/>
</dbReference>
<dbReference type="Gene3D" id="3.20.20.70">
    <property type="entry name" value="Aldolase class I"/>
    <property type="match status" value="1"/>
</dbReference>
<evidence type="ECO:0000313" key="2">
    <source>
        <dbReference type="EMBL" id="NBJ25787.1"/>
    </source>
</evidence>
<feature type="domain" description="Thiamine phosphate synthase/TenI" evidence="1">
    <location>
        <begin position="8"/>
        <end position="191"/>
    </location>
</feature>
<dbReference type="InterPro" id="IPR013785">
    <property type="entry name" value="Aldolase_TIM"/>
</dbReference>
<evidence type="ECO:0000313" key="3">
    <source>
        <dbReference type="Proteomes" id="UP000818323"/>
    </source>
</evidence>
<reference evidence="2 3" key="1">
    <citation type="submission" date="2020-01" db="EMBL/GenBank/DDBJ databases">
        <title>Microvirga sp. nov., an arsenate reduction bacterium isolated from Tibet hotspring sediments.</title>
        <authorList>
            <person name="Yuan C.-G."/>
        </authorList>
    </citation>
    <scope>NUCLEOTIDE SEQUENCE [LARGE SCALE GENOMIC DNA]</scope>
    <source>
        <strain evidence="2 3">SYSU G3D203</strain>
    </source>
</reference>
<accession>A0ABW9Z100</accession>
<dbReference type="SUPFAM" id="SSF51391">
    <property type="entry name" value="Thiamin phosphate synthase"/>
    <property type="match status" value="1"/>
</dbReference>
<dbReference type="CDD" id="cd00564">
    <property type="entry name" value="TMP_TenI"/>
    <property type="match status" value="1"/>
</dbReference>
<sequence>MADTAARLYLITPVLEDASFAPRLAEACAAGRVAAVLLRLKPADERSLTNLVKALAPAAQEHGAAVLVTAEGQADLATIAARGGADGAHVTGADPALVRELRDRLKSERAIGAGGIRTRDDAMTLGEAGVDYLLFGEPRPDGSLPPLESVVERAAWWAEIFETPCVAYAPTLEAVGPLAATNAEFVALGDAVWSHPEGPAAALKAAAGILDRQGATQ</sequence>
<organism evidence="2 3">
    <name type="scientific">Microvirga arsenatis</name>
    <dbReference type="NCBI Taxonomy" id="2692265"/>
    <lineage>
        <taxon>Bacteria</taxon>
        <taxon>Pseudomonadati</taxon>
        <taxon>Pseudomonadota</taxon>
        <taxon>Alphaproteobacteria</taxon>
        <taxon>Hyphomicrobiales</taxon>
        <taxon>Methylobacteriaceae</taxon>
        <taxon>Microvirga</taxon>
    </lineage>
</organism>
<dbReference type="RefSeq" id="WP_161723935.1">
    <property type="nucleotide sequence ID" value="NZ_JAAAXI010000011.1"/>
</dbReference>
<dbReference type="Proteomes" id="UP000818323">
    <property type="component" value="Unassembled WGS sequence"/>
</dbReference>
<dbReference type="EMBL" id="JAAAXJ010000008">
    <property type="protein sequence ID" value="NBJ25787.1"/>
    <property type="molecule type" value="Genomic_DNA"/>
</dbReference>
<protein>
    <submittedName>
        <fullName evidence="2">Thiamine phosphate synthase</fullName>
    </submittedName>
</protein>
<gene>
    <name evidence="2" type="ORF">GR303_15630</name>
</gene>
<dbReference type="InterPro" id="IPR022998">
    <property type="entry name" value="ThiamineP_synth_TenI"/>
</dbReference>
<evidence type="ECO:0000259" key="1">
    <source>
        <dbReference type="Pfam" id="PF02581"/>
    </source>
</evidence>
<proteinExistence type="predicted"/>
<keyword evidence="3" id="KW-1185">Reference proteome</keyword>